<evidence type="ECO:0000313" key="2">
    <source>
        <dbReference type="EMBL" id="EAR14763.1"/>
    </source>
</evidence>
<dbReference type="STRING" id="313596.RB2501_10572"/>
<dbReference type="InterPro" id="IPR036913">
    <property type="entry name" value="YegP-like_sf"/>
</dbReference>
<dbReference type="InterPro" id="IPR051141">
    <property type="entry name" value="UPF0339_domain"/>
</dbReference>
<evidence type="ECO:0000313" key="3">
    <source>
        <dbReference type="Proteomes" id="UP000009049"/>
    </source>
</evidence>
<dbReference type="PANTHER" id="PTHR40606:SF1">
    <property type="entry name" value="UPF0339 PROTEIN YEGP"/>
    <property type="match status" value="1"/>
</dbReference>
<dbReference type="HOGENOM" id="CLU_163886_0_0_10"/>
<accession>A4CM71</accession>
<evidence type="ECO:0000259" key="1">
    <source>
        <dbReference type="Pfam" id="PF07411"/>
    </source>
</evidence>
<feature type="domain" description="DUF1508" evidence="1">
    <location>
        <begin position="9"/>
        <end position="56"/>
    </location>
</feature>
<keyword evidence="3" id="KW-1185">Reference proteome</keyword>
<feature type="domain" description="DUF1508" evidence="1">
    <location>
        <begin position="61"/>
        <end position="107"/>
    </location>
</feature>
<dbReference type="Gene3D" id="2.30.29.80">
    <property type="match status" value="1"/>
</dbReference>
<dbReference type="PANTHER" id="PTHR40606">
    <property type="match status" value="1"/>
</dbReference>
<proteinExistence type="predicted"/>
<dbReference type="RefSeq" id="WP_015754084.1">
    <property type="nucleotide sequence ID" value="NC_013222.1"/>
</dbReference>
<dbReference type="Proteomes" id="UP000009049">
    <property type="component" value="Chromosome"/>
</dbReference>
<dbReference type="AlphaFoldDB" id="A4CM71"/>
<sequence length="108" mass="11523">MGKFEVKTDKAGKYRFNLKSGNGQVILSSQGYSSKEACENGIESVKKNSQNDAMFERDQSSSGKPFFNLKAANGQVIGSSQMYSSASAMENGIQSVKKNAPGADVVEA</sequence>
<dbReference type="EMBL" id="CP001712">
    <property type="protein sequence ID" value="EAR14763.1"/>
    <property type="molecule type" value="Genomic_DNA"/>
</dbReference>
<protein>
    <recommendedName>
        <fullName evidence="1">DUF1508 domain-containing protein</fullName>
    </recommendedName>
</protein>
<dbReference type="Pfam" id="PF07411">
    <property type="entry name" value="DUF1508"/>
    <property type="match status" value="2"/>
</dbReference>
<gene>
    <name evidence="2" type="ordered locus">RB2501_10572</name>
</gene>
<name>A4CM71_ROBBH</name>
<dbReference type="KEGG" id="rbi:RB2501_10572"/>
<dbReference type="eggNOG" id="COG3422">
    <property type="taxonomic scope" value="Bacteria"/>
</dbReference>
<reference evidence="2 3" key="1">
    <citation type="journal article" date="2009" name="J. Bacteriol.">
        <title>Complete genome sequence of Robiginitalea biformata HTCC2501.</title>
        <authorList>
            <person name="Oh H.M."/>
            <person name="Giovannoni S.J."/>
            <person name="Lee K."/>
            <person name="Ferriera S."/>
            <person name="Johnson J."/>
            <person name="Cho J.C."/>
        </authorList>
    </citation>
    <scope>NUCLEOTIDE SEQUENCE [LARGE SCALE GENOMIC DNA]</scope>
    <source>
        <strain evidence="3">ATCC BAA-864 / HTCC2501 / KCTC 12146</strain>
    </source>
</reference>
<dbReference type="SUPFAM" id="SSF160113">
    <property type="entry name" value="YegP-like"/>
    <property type="match status" value="2"/>
</dbReference>
<dbReference type="OrthoDB" id="9802792at2"/>
<organism evidence="2 3">
    <name type="scientific">Robiginitalea biformata (strain ATCC BAA-864 / DSM 15991 / KCTC 12146 / HTCC2501)</name>
    <dbReference type="NCBI Taxonomy" id="313596"/>
    <lineage>
        <taxon>Bacteria</taxon>
        <taxon>Pseudomonadati</taxon>
        <taxon>Bacteroidota</taxon>
        <taxon>Flavobacteriia</taxon>
        <taxon>Flavobacteriales</taxon>
        <taxon>Flavobacteriaceae</taxon>
        <taxon>Robiginitalea</taxon>
    </lineage>
</organism>
<dbReference type="InterPro" id="IPR010879">
    <property type="entry name" value="DUF1508"/>
</dbReference>